<feature type="non-terminal residue" evidence="1">
    <location>
        <position position="1"/>
    </location>
</feature>
<dbReference type="Proteomes" id="UP001057452">
    <property type="component" value="Chromosome 2"/>
</dbReference>
<dbReference type="EMBL" id="CM043786">
    <property type="protein sequence ID" value="KAI4831511.1"/>
    <property type="molecule type" value="Genomic_DNA"/>
</dbReference>
<reference evidence="1" key="1">
    <citation type="submission" date="2022-05" db="EMBL/GenBank/DDBJ databases">
        <title>Chromosome-level genome of Chaenocephalus aceratus.</title>
        <authorList>
            <person name="Park H."/>
        </authorList>
    </citation>
    <scope>NUCLEOTIDE SEQUENCE</scope>
    <source>
        <strain evidence="1">KU_202001</strain>
    </source>
</reference>
<gene>
    <name evidence="1" type="ORF">KUCAC02_001050</name>
</gene>
<protein>
    <submittedName>
        <fullName evidence="1">Uncharacterized protein</fullName>
    </submittedName>
</protein>
<comment type="caution">
    <text evidence="1">The sequence shown here is derived from an EMBL/GenBank/DDBJ whole genome shotgun (WGS) entry which is preliminary data.</text>
</comment>
<evidence type="ECO:0000313" key="1">
    <source>
        <dbReference type="EMBL" id="KAI4831511.1"/>
    </source>
</evidence>
<feature type="non-terminal residue" evidence="1">
    <location>
        <position position="79"/>
    </location>
</feature>
<name>A0ACB9XV76_CHAAC</name>
<sequence>VLLQVRAAHSLPTMLHGGCKGLTEKVGLSMQLRSGTLLPNRRPQFFFHLICSTAILQPDLSLYGALSPAWQRSSASAGT</sequence>
<keyword evidence="2" id="KW-1185">Reference proteome</keyword>
<evidence type="ECO:0000313" key="2">
    <source>
        <dbReference type="Proteomes" id="UP001057452"/>
    </source>
</evidence>
<proteinExistence type="predicted"/>
<organism evidence="1 2">
    <name type="scientific">Chaenocephalus aceratus</name>
    <name type="common">Blackfin icefish</name>
    <name type="synonym">Chaenichthys aceratus</name>
    <dbReference type="NCBI Taxonomy" id="36190"/>
    <lineage>
        <taxon>Eukaryota</taxon>
        <taxon>Metazoa</taxon>
        <taxon>Chordata</taxon>
        <taxon>Craniata</taxon>
        <taxon>Vertebrata</taxon>
        <taxon>Euteleostomi</taxon>
        <taxon>Actinopterygii</taxon>
        <taxon>Neopterygii</taxon>
        <taxon>Teleostei</taxon>
        <taxon>Neoteleostei</taxon>
        <taxon>Acanthomorphata</taxon>
        <taxon>Eupercaria</taxon>
        <taxon>Perciformes</taxon>
        <taxon>Notothenioidei</taxon>
        <taxon>Channichthyidae</taxon>
        <taxon>Chaenocephalus</taxon>
    </lineage>
</organism>
<accession>A0ACB9XV76</accession>